<reference evidence="3" key="1">
    <citation type="submission" date="2020-06" db="EMBL/GenBank/DDBJ databases">
        <authorList>
            <person name="Li T."/>
            <person name="Hu X."/>
            <person name="Zhang T."/>
            <person name="Song X."/>
            <person name="Zhang H."/>
            <person name="Dai N."/>
            <person name="Sheng W."/>
            <person name="Hou X."/>
            <person name="Wei L."/>
        </authorList>
    </citation>
    <scope>NUCLEOTIDE SEQUENCE</scope>
    <source>
        <strain evidence="3">KEN8</strain>
        <tissue evidence="3">Leaf</tissue>
    </source>
</reference>
<dbReference type="InterPro" id="IPR052343">
    <property type="entry name" value="Retrotransposon-Effector_Assoc"/>
</dbReference>
<dbReference type="PANTHER" id="PTHR46890:SF48">
    <property type="entry name" value="RNA-DIRECTED DNA POLYMERASE"/>
    <property type="match status" value="1"/>
</dbReference>
<evidence type="ECO:0000256" key="1">
    <source>
        <dbReference type="SAM" id="MobiDB-lite"/>
    </source>
</evidence>
<keyword evidence="2" id="KW-0812">Transmembrane</keyword>
<reference evidence="3" key="2">
    <citation type="journal article" date="2024" name="Plant">
        <title>Genomic evolution and insights into agronomic trait innovations of Sesamum species.</title>
        <authorList>
            <person name="Miao H."/>
            <person name="Wang L."/>
            <person name="Qu L."/>
            <person name="Liu H."/>
            <person name="Sun Y."/>
            <person name="Le M."/>
            <person name="Wang Q."/>
            <person name="Wei S."/>
            <person name="Zheng Y."/>
            <person name="Lin W."/>
            <person name="Duan Y."/>
            <person name="Cao H."/>
            <person name="Xiong S."/>
            <person name="Wang X."/>
            <person name="Wei L."/>
            <person name="Li C."/>
            <person name="Ma Q."/>
            <person name="Ju M."/>
            <person name="Zhao R."/>
            <person name="Li G."/>
            <person name="Mu C."/>
            <person name="Tian Q."/>
            <person name="Mei H."/>
            <person name="Zhang T."/>
            <person name="Gao T."/>
            <person name="Zhang H."/>
        </authorList>
    </citation>
    <scope>NUCLEOTIDE SEQUENCE</scope>
    <source>
        <strain evidence="3">KEN8</strain>
    </source>
</reference>
<keyword evidence="2" id="KW-0472">Membrane</keyword>
<evidence type="ECO:0008006" key="4">
    <source>
        <dbReference type="Google" id="ProtNLM"/>
    </source>
</evidence>
<evidence type="ECO:0000313" key="3">
    <source>
        <dbReference type="EMBL" id="KAL0324739.1"/>
    </source>
</evidence>
<name>A0AAW2LZS2_9LAMI</name>
<organism evidence="3">
    <name type="scientific">Sesamum calycinum</name>
    <dbReference type="NCBI Taxonomy" id="2727403"/>
    <lineage>
        <taxon>Eukaryota</taxon>
        <taxon>Viridiplantae</taxon>
        <taxon>Streptophyta</taxon>
        <taxon>Embryophyta</taxon>
        <taxon>Tracheophyta</taxon>
        <taxon>Spermatophyta</taxon>
        <taxon>Magnoliopsida</taxon>
        <taxon>eudicotyledons</taxon>
        <taxon>Gunneridae</taxon>
        <taxon>Pentapetalae</taxon>
        <taxon>asterids</taxon>
        <taxon>lamiids</taxon>
        <taxon>Lamiales</taxon>
        <taxon>Pedaliaceae</taxon>
        <taxon>Sesamum</taxon>
    </lineage>
</organism>
<keyword evidence="2" id="KW-1133">Transmembrane helix</keyword>
<comment type="caution">
    <text evidence="3">The sequence shown here is derived from an EMBL/GenBank/DDBJ whole genome shotgun (WGS) entry which is preliminary data.</text>
</comment>
<gene>
    <name evidence="3" type="ORF">Scaly_2441000</name>
</gene>
<proteinExistence type="predicted"/>
<feature type="transmembrane region" description="Helical" evidence="2">
    <location>
        <begin position="258"/>
        <end position="281"/>
    </location>
</feature>
<feature type="region of interest" description="Disordered" evidence="1">
    <location>
        <begin position="88"/>
        <end position="107"/>
    </location>
</feature>
<accession>A0AAW2LZS2</accession>
<protein>
    <recommendedName>
        <fullName evidence="4">Reverse transcriptase domain-containing protein</fullName>
    </recommendedName>
</protein>
<evidence type="ECO:0000256" key="2">
    <source>
        <dbReference type="SAM" id="Phobius"/>
    </source>
</evidence>
<feature type="non-terminal residue" evidence="3">
    <location>
        <position position="443"/>
    </location>
</feature>
<dbReference type="PANTHER" id="PTHR46890">
    <property type="entry name" value="NON-LTR RETROLELEMENT REVERSE TRANSCRIPTASE-LIKE PROTEIN-RELATED"/>
    <property type="match status" value="1"/>
</dbReference>
<dbReference type="AlphaFoldDB" id="A0AAW2LZS2"/>
<dbReference type="EMBL" id="JACGWM010000015">
    <property type="protein sequence ID" value="KAL0324739.1"/>
    <property type="molecule type" value="Genomic_DNA"/>
</dbReference>
<sequence length="443" mass="49973">MDCGTDSNDHQLFLMGRLLSSEQPRFEALVSSLKSILNPVKGLEMRHLVEGHIHNYCELRFEEGFTDPGEAMLYRAWLRALPANWSSHITGKSSDPPTDRWRQPDTPQEPEVFGMFGDKGKQALQGKEPWGYHSGDGNSAEEVQSAQLKSHVCSPDSMIELLLLPHQLAWCSGCYNSRWGRRWVVKRGLILRKRGREPAILEGGVELIRDEKRRHLLNEESNVSSEEGFLMRRVQTGGDSQIYMDNLTHLDERRCGAVLGRLVVSILGLGFVPAILMKFFVNPRKPALLAPDVKSKSSDPAFMIVSLLIWAIRATSGPWTESIDEILRGMPRSVNRSRPKRRFDGKFNYTYIVLIPKCEFPESMSHLCPISLCNISYKIASKVLANCLKSILKYIVSESQSAFIPGRLITDNVLITYELNHYLAHKTWGSVGHAALKLDLSKA</sequence>